<dbReference type="SUPFAM" id="SSF89155">
    <property type="entry name" value="TorD-like"/>
    <property type="match status" value="1"/>
</dbReference>
<comment type="caution">
    <text evidence="2">The sequence shown here is derived from an EMBL/GenBank/DDBJ whole genome shotgun (WGS) entry which is preliminary data.</text>
</comment>
<keyword evidence="1" id="KW-0143">Chaperone</keyword>
<evidence type="ECO:0000313" key="3">
    <source>
        <dbReference type="Proteomes" id="UP000076962"/>
    </source>
</evidence>
<evidence type="ECO:0000313" key="2">
    <source>
        <dbReference type="EMBL" id="OAD21328.1"/>
    </source>
</evidence>
<dbReference type="InterPro" id="IPR020945">
    <property type="entry name" value="DMSO/NO3_reduct_chaperone"/>
</dbReference>
<dbReference type="AlphaFoldDB" id="A0A176S094"/>
<dbReference type="InterPro" id="IPR036411">
    <property type="entry name" value="TorD-like_sf"/>
</dbReference>
<dbReference type="Proteomes" id="UP000076962">
    <property type="component" value="Unassembled WGS sequence"/>
</dbReference>
<proteinExistence type="predicted"/>
<dbReference type="EMBL" id="LUTY01001712">
    <property type="protein sequence ID" value="OAD21328.1"/>
    <property type="molecule type" value="Genomic_DNA"/>
</dbReference>
<organism evidence="2 3">
    <name type="scientific">Candidatus Thiomargarita nelsonii</name>
    <dbReference type="NCBI Taxonomy" id="1003181"/>
    <lineage>
        <taxon>Bacteria</taxon>
        <taxon>Pseudomonadati</taxon>
        <taxon>Pseudomonadota</taxon>
        <taxon>Gammaproteobacteria</taxon>
        <taxon>Thiotrichales</taxon>
        <taxon>Thiotrichaceae</taxon>
        <taxon>Thiomargarita</taxon>
    </lineage>
</organism>
<accession>A0A176S094</accession>
<keyword evidence="3" id="KW-1185">Reference proteome</keyword>
<feature type="non-terminal residue" evidence="2">
    <location>
        <position position="219"/>
    </location>
</feature>
<dbReference type="Gene3D" id="1.10.3480.10">
    <property type="entry name" value="TorD-like"/>
    <property type="match status" value="1"/>
</dbReference>
<name>A0A176S094_9GAMM</name>
<protein>
    <submittedName>
        <fullName evidence="2">Anaerobic dehydrogenase-like component</fullName>
    </submittedName>
</protein>
<dbReference type="PANTHER" id="PTHR34227:SF1">
    <property type="entry name" value="DIMETHYL SULFOXIDE REDUCTASE CHAPERONE-RELATED"/>
    <property type="match status" value="1"/>
</dbReference>
<gene>
    <name evidence="2" type="ORF">THIOM_002909</name>
</gene>
<reference evidence="2 3" key="1">
    <citation type="submission" date="2016-05" db="EMBL/GenBank/DDBJ databases">
        <title>Single-cell genome of chain-forming Candidatus Thiomargarita nelsonii and comparison to other large sulfur-oxidizing bacteria.</title>
        <authorList>
            <person name="Winkel M."/>
            <person name="Salman V."/>
            <person name="Woyke T."/>
            <person name="Schulz-Vogt H."/>
            <person name="Richter M."/>
            <person name="Flood B."/>
            <person name="Bailey J."/>
            <person name="Amann R."/>
            <person name="Mussmann M."/>
        </authorList>
    </citation>
    <scope>NUCLEOTIDE SEQUENCE [LARGE SCALE GENOMIC DNA]</scope>
    <source>
        <strain evidence="2 3">THI036</strain>
    </source>
</reference>
<sequence>MSKQADILFTWRQAVADDLRLLMRLHEREADSALLETLKNINFPDNLGLKLQSEAGATCCDFMRQAIKALPASIDSTVLDKLAADFAAIYLNHTLQASPCESVWFDDEALMHQEAMFQVRDWYKKYGLAAENWRMRSDDHLVLQLEFIAHLFELDKLGEAAPFLDEHLLRWIGHFAQRVADHCATDYYAGLSMLTAQYLEDLRDLLAAFLDEARPSAEE</sequence>
<evidence type="ECO:0000256" key="1">
    <source>
        <dbReference type="ARBA" id="ARBA00023186"/>
    </source>
</evidence>
<dbReference type="InterPro" id="IPR050289">
    <property type="entry name" value="TorD/DmsD_chaperones"/>
</dbReference>
<dbReference type="PANTHER" id="PTHR34227">
    <property type="entry name" value="CHAPERONE PROTEIN YCDY"/>
    <property type="match status" value="1"/>
</dbReference>
<dbReference type="Pfam" id="PF02613">
    <property type="entry name" value="Nitrate_red_del"/>
    <property type="match status" value="1"/>
</dbReference>